<keyword evidence="3" id="KW-1185">Reference proteome</keyword>
<dbReference type="Proteomes" id="UP001314169">
    <property type="component" value="Chromosome 7"/>
</dbReference>
<organism evidence="2 3">
    <name type="scientific">Pipistrellus nathusii</name>
    <name type="common">Nathusius' pipistrelle</name>
    <dbReference type="NCBI Taxonomy" id="59473"/>
    <lineage>
        <taxon>Eukaryota</taxon>
        <taxon>Metazoa</taxon>
        <taxon>Chordata</taxon>
        <taxon>Craniata</taxon>
        <taxon>Vertebrata</taxon>
        <taxon>Euteleostomi</taxon>
        <taxon>Mammalia</taxon>
        <taxon>Eutheria</taxon>
        <taxon>Laurasiatheria</taxon>
        <taxon>Chiroptera</taxon>
        <taxon>Yangochiroptera</taxon>
        <taxon>Vespertilionidae</taxon>
        <taxon>Pipistrellus</taxon>
    </lineage>
</organism>
<name>A0ABP0ADG5_PIPNA</name>
<keyword evidence="1" id="KW-0812">Transmembrane</keyword>
<accession>A0ABP0ADG5</accession>
<keyword evidence="1" id="KW-0472">Membrane</keyword>
<sequence>MSNVYYKILIFVAFLLFLQNILNIQFSLWLGLAFFFFPPFFFFLKFKYFLKGTFFTISESRIIIACWHLDSSETTICYLFFNVDCIGYLLLHNKTLQNVVVFNNSDMTGQFFAGLGLYMVFHPLAASL</sequence>
<evidence type="ECO:0000256" key="1">
    <source>
        <dbReference type="SAM" id="Phobius"/>
    </source>
</evidence>
<evidence type="ECO:0000313" key="2">
    <source>
        <dbReference type="EMBL" id="CAK6447958.1"/>
    </source>
</evidence>
<gene>
    <name evidence="2" type="ORF">MPIPNATIZW_LOCUS16264</name>
</gene>
<reference evidence="2" key="1">
    <citation type="submission" date="2023-12" db="EMBL/GenBank/DDBJ databases">
        <authorList>
            <person name="Brown T."/>
        </authorList>
    </citation>
    <scope>NUCLEOTIDE SEQUENCE</scope>
</reference>
<proteinExistence type="predicted"/>
<keyword evidence="1" id="KW-1133">Transmembrane helix</keyword>
<evidence type="ECO:0000313" key="3">
    <source>
        <dbReference type="Proteomes" id="UP001314169"/>
    </source>
</evidence>
<dbReference type="EMBL" id="OY882864">
    <property type="protein sequence ID" value="CAK6447958.1"/>
    <property type="molecule type" value="Genomic_DNA"/>
</dbReference>
<protein>
    <submittedName>
        <fullName evidence="2">Uncharacterized protein</fullName>
    </submittedName>
</protein>
<feature type="transmembrane region" description="Helical" evidence="1">
    <location>
        <begin position="5"/>
        <end position="22"/>
    </location>
</feature>
<feature type="transmembrane region" description="Helical" evidence="1">
    <location>
        <begin position="28"/>
        <end position="46"/>
    </location>
</feature>